<gene>
    <name evidence="5" type="ORF">COEU31_20270</name>
</gene>
<dbReference type="PROSITE" id="PS50949">
    <property type="entry name" value="HTH_GNTR"/>
    <property type="match status" value="1"/>
</dbReference>
<dbReference type="EMBL" id="BLYL01000012">
    <property type="protein sequence ID" value="GFO94981.1"/>
    <property type="molecule type" value="Genomic_DNA"/>
</dbReference>
<dbReference type="AlphaFoldDB" id="A0AAI9NZ62"/>
<evidence type="ECO:0000256" key="3">
    <source>
        <dbReference type="ARBA" id="ARBA00023163"/>
    </source>
</evidence>
<keyword evidence="1" id="KW-0805">Transcription regulation</keyword>
<dbReference type="Gene3D" id="1.10.10.10">
    <property type="entry name" value="Winged helix-like DNA-binding domain superfamily/Winged helix DNA-binding domain"/>
    <property type="match status" value="1"/>
</dbReference>
<dbReference type="SUPFAM" id="SSF46785">
    <property type="entry name" value="Winged helix' DNA-binding domain"/>
    <property type="match status" value="1"/>
</dbReference>
<evidence type="ECO:0000313" key="6">
    <source>
        <dbReference type="Proteomes" id="UP000660047"/>
    </source>
</evidence>
<comment type="caution">
    <text evidence="5">The sequence shown here is derived from an EMBL/GenBank/DDBJ whole genome shotgun (WGS) entry which is preliminary data.</text>
</comment>
<dbReference type="SMART" id="SM00345">
    <property type="entry name" value="HTH_GNTR"/>
    <property type="match status" value="1"/>
</dbReference>
<dbReference type="GO" id="GO:0003677">
    <property type="term" value="F:DNA binding"/>
    <property type="evidence" value="ECO:0007669"/>
    <property type="project" value="UniProtKB-KW"/>
</dbReference>
<sequence length="131" mass="14718">MIIELDMSSDTPIYVQLRNQIVKGIGKGEIQPGEKLPTVRQLAADAGVNTMTVNKTYQILKNEGYIRTDRRLGAFVSENINMNAEFRDKLESELELLSAEASITGMNREDFLKLCDEVYSKMKSSPIQIST</sequence>
<dbReference type="RefSeq" id="WP_055222393.1">
    <property type="nucleotide sequence ID" value="NZ_BLYL01000012.1"/>
</dbReference>
<dbReference type="Pfam" id="PF00392">
    <property type="entry name" value="GntR"/>
    <property type="match status" value="1"/>
</dbReference>
<dbReference type="PANTHER" id="PTHR38445">
    <property type="entry name" value="HTH-TYPE TRANSCRIPTIONAL REPRESSOR YTRA"/>
    <property type="match status" value="1"/>
</dbReference>
<dbReference type="GO" id="GO:0003700">
    <property type="term" value="F:DNA-binding transcription factor activity"/>
    <property type="evidence" value="ECO:0007669"/>
    <property type="project" value="InterPro"/>
</dbReference>
<dbReference type="Proteomes" id="UP000660047">
    <property type="component" value="Unassembled WGS sequence"/>
</dbReference>
<evidence type="ECO:0000259" key="4">
    <source>
        <dbReference type="PROSITE" id="PS50949"/>
    </source>
</evidence>
<dbReference type="InterPro" id="IPR000524">
    <property type="entry name" value="Tscrpt_reg_HTH_GntR"/>
</dbReference>
<keyword evidence="2" id="KW-0238">DNA-binding</keyword>
<dbReference type="CDD" id="cd07377">
    <property type="entry name" value="WHTH_GntR"/>
    <property type="match status" value="1"/>
</dbReference>
<protein>
    <submittedName>
        <fullName evidence="5">GntR family transcriptional regulator</fullName>
    </submittedName>
</protein>
<organism evidence="5 6">
    <name type="scientific">Coprococcus eutactus</name>
    <dbReference type="NCBI Taxonomy" id="33043"/>
    <lineage>
        <taxon>Bacteria</taxon>
        <taxon>Bacillati</taxon>
        <taxon>Bacillota</taxon>
        <taxon>Clostridia</taxon>
        <taxon>Lachnospirales</taxon>
        <taxon>Lachnospiraceae</taxon>
        <taxon>Coprococcus</taxon>
    </lineage>
</organism>
<accession>A0AAI9NZ62</accession>
<dbReference type="InterPro" id="IPR036388">
    <property type="entry name" value="WH-like_DNA-bd_sf"/>
</dbReference>
<keyword evidence="3" id="KW-0804">Transcription</keyword>
<proteinExistence type="predicted"/>
<name>A0AAI9NZ62_9FIRM</name>
<evidence type="ECO:0000313" key="5">
    <source>
        <dbReference type="EMBL" id="GFO94981.1"/>
    </source>
</evidence>
<feature type="domain" description="HTH gntR-type" evidence="4">
    <location>
        <begin position="11"/>
        <end position="79"/>
    </location>
</feature>
<dbReference type="PANTHER" id="PTHR38445:SF12">
    <property type="entry name" value="GNTR-FAMILY TRANSCRIPTIONAL REGULATOR"/>
    <property type="match status" value="1"/>
</dbReference>
<reference evidence="5" key="1">
    <citation type="submission" date="2020-06" db="EMBL/GenBank/DDBJ databases">
        <title>Characterization of fructooligosaccharide metabolism and fructooligosaccharide-degrading enzymes in human commensal butyrate producers.</title>
        <authorList>
            <person name="Tanno H."/>
            <person name="Fujii T."/>
            <person name="Hirano K."/>
            <person name="Maeno S."/>
            <person name="Tonozuka T."/>
            <person name="Sakamoto M."/>
            <person name="Ohkuma M."/>
            <person name="Tochio T."/>
            <person name="Endo A."/>
        </authorList>
    </citation>
    <scope>NUCLEOTIDE SEQUENCE</scope>
    <source>
        <strain evidence="5">JCM 31265</strain>
    </source>
</reference>
<evidence type="ECO:0000256" key="2">
    <source>
        <dbReference type="ARBA" id="ARBA00023125"/>
    </source>
</evidence>
<evidence type="ECO:0000256" key="1">
    <source>
        <dbReference type="ARBA" id="ARBA00023015"/>
    </source>
</evidence>
<dbReference type="InterPro" id="IPR036390">
    <property type="entry name" value="WH_DNA-bd_sf"/>
</dbReference>